<dbReference type="Pfam" id="PF20059">
    <property type="entry name" value="DUF6458"/>
    <property type="match status" value="1"/>
</dbReference>
<dbReference type="InterPro" id="IPR045597">
    <property type="entry name" value="DUF6458"/>
</dbReference>
<reference evidence="3 4" key="1">
    <citation type="submission" date="2019-11" db="EMBL/GenBank/DDBJ databases">
        <title>Whole genome sequencing identifies a novel species of the genus Arsenicicoccus isolated from human blood.</title>
        <authorList>
            <person name="Jeong J.H."/>
            <person name="Kweon O.J."/>
            <person name="Kim H.R."/>
            <person name="Kim T.-H."/>
            <person name="Ha S.-M."/>
            <person name="Lee M.-K."/>
        </authorList>
    </citation>
    <scope>NUCLEOTIDE SEQUENCE [LARGE SCALE GENOMIC DNA]</scope>
    <source>
        <strain evidence="3 4">MKL-02</strain>
    </source>
</reference>
<organism evidence="3 4">
    <name type="scientific">Arsenicicoccus cauae</name>
    <dbReference type="NCBI Taxonomy" id="2663847"/>
    <lineage>
        <taxon>Bacteria</taxon>
        <taxon>Bacillati</taxon>
        <taxon>Actinomycetota</taxon>
        <taxon>Actinomycetes</taxon>
        <taxon>Micrococcales</taxon>
        <taxon>Intrasporangiaceae</taxon>
        <taxon>Arsenicicoccus</taxon>
    </lineage>
</organism>
<evidence type="ECO:0000313" key="3">
    <source>
        <dbReference type="EMBL" id="MTB71062.1"/>
    </source>
</evidence>
<sequence length="75" mass="8074">MGIGLGIFLLVVGAILKFAVADAISGIDLGMIGLILMGAGVLSLILTLILNQQRRHTRHDAVIEHHETGTPRDRY</sequence>
<keyword evidence="1" id="KW-0472">Membrane</keyword>
<keyword evidence="4" id="KW-1185">Reference proteome</keyword>
<proteinExistence type="predicted"/>
<evidence type="ECO:0000259" key="2">
    <source>
        <dbReference type="Pfam" id="PF20059"/>
    </source>
</evidence>
<keyword evidence="1" id="KW-1133">Transmembrane helix</keyword>
<gene>
    <name evidence="3" type="ORF">GGG17_03550</name>
</gene>
<evidence type="ECO:0000256" key="1">
    <source>
        <dbReference type="SAM" id="Phobius"/>
    </source>
</evidence>
<keyword evidence="1" id="KW-0812">Transmembrane</keyword>
<protein>
    <recommendedName>
        <fullName evidence="2">DUF6458 domain-containing protein</fullName>
    </recommendedName>
</protein>
<accession>A0A6I3IB49</accession>
<dbReference type="EMBL" id="WLVL01000017">
    <property type="protein sequence ID" value="MTB71062.1"/>
    <property type="molecule type" value="Genomic_DNA"/>
</dbReference>
<evidence type="ECO:0000313" key="4">
    <source>
        <dbReference type="Proteomes" id="UP000431092"/>
    </source>
</evidence>
<feature type="transmembrane region" description="Helical" evidence="1">
    <location>
        <begin position="31"/>
        <end position="50"/>
    </location>
</feature>
<dbReference type="RefSeq" id="WP_154592413.1">
    <property type="nucleotide sequence ID" value="NZ_CP171001.1"/>
</dbReference>
<dbReference type="AlphaFoldDB" id="A0A6I3IB49"/>
<comment type="caution">
    <text evidence="3">The sequence shown here is derived from an EMBL/GenBank/DDBJ whole genome shotgun (WGS) entry which is preliminary data.</text>
</comment>
<feature type="domain" description="DUF6458" evidence="2">
    <location>
        <begin position="1"/>
        <end position="67"/>
    </location>
</feature>
<name>A0A6I3IB49_9MICO</name>
<dbReference type="Proteomes" id="UP000431092">
    <property type="component" value="Unassembled WGS sequence"/>
</dbReference>